<dbReference type="Pfam" id="PF09862">
    <property type="entry name" value="DUF2089"/>
    <property type="match status" value="1"/>
</dbReference>
<dbReference type="EMBL" id="JAPEVI010000001">
    <property type="protein sequence ID" value="MCX2720913.1"/>
    <property type="molecule type" value="Genomic_DNA"/>
</dbReference>
<dbReference type="Proteomes" id="UP001300261">
    <property type="component" value="Unassembled WGS sequence"/>
</dbReference>
<name>A0ABT3QVF9_9HYPH</name>
<evidence type="ECO:0000259" key="2">
    <source>
        <dbReference type="Pfam" id="PF22747"/>
    </source>
</evidence>
<reference evidence="3 4" key="1">
    <citation type="journal article" date="2016" name="Int. J. Syst. Evol. Microbiol.">
        <title>Labrenzia salina sp. nov., isolated from the rhizosphere of the halophyte Arthrocnemum macrostachyum.</title>
        <authorList>
            <person name="Camacho M."/>
            <person name="Redondo-Gomez S."/>
            <person name="Rodriguez-Llorente I."/>
            <person name="Rohde M."/>
            <person name="Sproer C."/>
            <person name="Schumann P."/>
            <person name="Klenk H.P."/>
            <person name="Montero-Calasanz M.D.C."/>
        </authorList>
    </citation>
    <scope>NUCLEOTIDE SEQUENCE [LARGE SCALE GENOMIC DNA]</scope>
    <source>
        <strain evidence="3 4">DSM 29163</strain>
    </source>
</reference>
<dbReference type="InterPro" id="IPR053957">
    <property type="entry name" value="DUF2089_Zn_ribbon"/>
</dbReference>
<dbReference type="RefSeq" id="WP_265960609.1">
    <property type="nucleotide sequence ID" value="NZ_JAPEVI010000001.1"/>
</dbReference>
<comment type="caution">
    <text evidence="3">The sequence shown here is derived from an EMBL/GenBank/DDBJ whole genome shotgun (WGS) entry which is preliminary data.</text>
</comment>
<sequence length="121" mass="13427">MSSFACTQCGSSLAITQLCCPRCEITYSGVFALPRLMRLEGDDQRLVERIILSGCNLKDVAASMEISYPTLRKRLDALIDRLNSLREQDEERTNAILDDVKAGKTMPEAAARQIREMNGGT</sequence>
<proteinExistence type="predicted"/>
<feature type="domain" description="DUF2089" evidence="2">
    <location>
        <begin position="9"/>
        <end position="36"/>
    </location>
</feature>
<gene>
    <name evidence="3" type="ORF">ON753_00620</name>
</gene>
<evidence type="ECO:0000313" key="4">
    <source>
        <dbReference type="Proteomes" id="UP001300261"/>
    </source>
</evidence>
<organism evidence="3 4">
    <name type="scientific">Roseibium salinum</name>
    <dbReference type="NCBI Taxonomy" id="1604349"/>
    <lineage>
        <taxon>Bacteria</taxon>
        <taxon>Pseudomonadati</taxon>
        <taxon>Pseudomonadota</taxon>
        <taxon>Alphaproteobacteria</taxon>
        <taxon>Hyphomicrobiales</taxon>
        <taxon>Stappiaceae</taxon>
        <taxon>Roseibium</taxon>
    </lineage>
</organism>
<keyword evidence="4" id="KW-1185">Reference proteome</keyword>
<dbReference type="Pfam" id="PF22747">
    <property type="entry name" value="Zn_ribbon_DUF2089"/>
    <property type="match status" value="1"/>
</dbReference>
<evidence type="ECO:0000259" key="1">
    <source>
        <dbReference type="Pfam" id="PF09862"/>
    </source>
</evidence>
<dbReference type="InterPro" id="IPR018658">
    <property type="entry name" value="DUF2089"/>
</dbReference>
<protein>
    <submittedName>
        <fullName evidence="3">DUF2089 family protein</fullName>
    </submittedName>
</protein>
<accession>A0ABT3QVF9</accession>
<evidence type="ECO:0000313" key="3">
    <source>
        <dbReference type="EMBL" id="MCX2720913.1"/>
    </source>
</evidence>
<feature type="domain" description="DUF2089" evidence="1">
    <location>
        <begin position="39"/>
        <end position="83"/>
    </location>
</feature>